<name>A0A5B8VKB1_9BACT</name>
<dbReference type="KEGG" id="agi:FSB73_10395"/>
<reference evidence="2 3" key="1">
    <citation type="journal article" date="2017" name="Int. J. Syst. Evol. Microbiol.">
        <title>Arachidicoccus ginsenosidivorans sp. nov., with ginsenoside-converting activity isolated from ginseng cultivating soil.</title>
        <authorList>
            <person name="Siddiqi M.Z."/>
            <person name="Aslam Z."/>
            <person name="Im W.T."/>
        </authorList>
    </citation>
    <scope>NUCLEOTIDE SEQUENCE [LARGE SCALE GENOMIC DNA]</scope>
    <source>
        <strain evidence="2 3">Gsoil 809</strain>
    </source>
</reference>
<keyword evidence="3" id="KW-1185">Reference proteome</keyword>
<evidence type="ECO:0000256" key="1">
    <source>
        <dbReference type="SAM" id="MobiDB-lite"/>
    </source>
</evidence>
<evidence type="ECO:0000313" key="3">
    <source>
        <dbReference type="Proteomes" id="UP000321291"/>
    </source>
</evidence>
<dbReference type="AlphaFoldDB" id="A0A5B8VKB1"/>
<dbReference type="EMBL" id="CP042434">
    <property type="protein sequence ID" value="QEC72014.1"/>
    <property type="molecule type" value="Genomic_DNA"/>
</dbReference>
<accession>A0A5B8VKB1</accession>
<evidence type="ECO:0000313" key="2">
    <source>
        <dbReference type="EMBL" id="QEC72014.1"/>
    </source>
</evidence>
<feature type="region of interest" description="Disordered" evidence="1">
    <location>
        <begin position="68"/>
        <end position="104"/>
    </location>
</feature>
<dbReference type="RefSeq" id="WP_146781600.1">
    <property type="nucleotide sequence ID" value="NZ_CP042434.1"/>
</dbReference>
<dbReference type="Proteomes" id="UP000321291">
    <property type="component" value="Chromosome"/>
</dbReference>
<proteinExistence type="predicted"/>
<protein>
    <submittedName>
        <fullName evidence="2">Uncharacterized protein</fullName>
    </submittedName>
</protein>
<organism evidence="2 3">
    <name type="scientific">Arachidicoccus ginsenosidivorans</name>
    <dbReference type="NCBI Taxonomy" id="496057"/>
    <lineage>
        <taxon>Bacteria</taxon>
        <taxon>Pseudomonadati</taxon>
        <taxon>Bacteroidota</taxon>
        <taxon>Chitinophagia</taxon>
        <taxon>Chitinophagales</taxon>
        <taxon>Chitinophagaceae</taxon>
        <taxon>Arachidicoccus</taxon>
    </lineage>
</organism>
<sequence length="283" mass="32939">MAPNGNKQKHKSPYKTAYQRAKVKAIRHQWPSAAATGLVPVHRLIKTMLKKQEDLQILQGKNPEIFKRTASKKLKSTPPQNGYPFRQTSKRRPPGWHLTQNRNDSKTRSPYSFVYTFQFIAAKAQATYIVQAFYYEPVDTFMMKFFNSSHKSLNKYAVRTGSGDFPAILRTNFDILMHLHKHFPESSFGFIGERSFFKDKSTGNTLLEPMENNQRFRIYQLFLQQPARNSWLKENFKNYYFQTLSTLLLLNKKALDSLAPQKATSRILNFMATAYPQLNYSDL</sequence>
<gene>
    <name evidence="2" type="ORF">FSB73_10395</name>
</gene>
<dbReference type="OrthoDB" id="1340039at2"/>